<dbReference type="SUPFAM" id="SSF48452">
    <property type="entry name" value="TPR-like"/>
    <property type="match status" value="4"/>
</dbReference>
<proteinExistence type="predicted"/>
<dbReference type="InterPro" id="IPR019734">
    <property type="entry name" value="TPR_rpt"/>
</dbReference>
<protein>
    <submittedName>
        <fullName evidence="4">Tetratricopeptide repeat protein 37</fullName>
    </submittedName>
</protein>
<feature type="repeat" description="TPR" evidence="3">
    <location>
        <begin position="547"/>
        <end position="580"/>
    </location>
</feature>
<dbReference type="Pfam" id="PF13432">
    <property type="entry name" value="TPR_16"/>
    <property type="match status" value="3"/>
</dbReference>
<dbReference type="EMBL" id="AP029267">
    <property type="protein sequence ID" value="BFG04386.1"/>
    <property type="molecule type" value="Genomic_DNA"/>
</dbReference>
<dbReference type="GO" id="GO:0006401">
    <property type="term" value="P:RNA catabolic process"/>
    <property type="evidence" value="ECO:0007669"/>
    <property type="project" value="InterPro"/>
</dbReference>
<feature type="repeat" description="TPR" evidence="3">
    <location>
        <begin position="806"/>
        <end position="839"/>
    </location>
</feature>
<evidence type="ECO:0000313" key="5">
    <source>
        <dbReference type="Proteomes" id="UP001500889"/>
    </source>
</evidence>
<dbReference type="PANTHER" id="PTHR15704">
    <property type="entry name" value="SUPERKILLER 3 PROTEIN-RELATED"/>
    <property type="match status" value="1"/>
</dbReference>
<dbReference type="Pfam" id="PF13181">
    <property type="entry name" value="TPR_8"/>
    <property type="match status" value="2"/>
</dbReference>
<dbReference type="GO" id="GO:0055087">
    <property type="term" value="C:Ski complex"/>
    <property type="evidence" value="ECO:0007669"/>
    <property type="project" value="InterPro"/>
</dbReference>
<name>A0AAU9G9H4_DROMD</name>
<reference evidence="4 5" key="1">
    <citation type="submission" date="2024-02" db="EMBL/GenBank/DDBJ databases">
        <title>A chromosome-level genome assembly of Drosophila madeirensis, a fruit fly species endemic to Madeira island.</title>
        <authorList>
            <person name="Tomihara K."/>
            <person name="Llopart A."/>
            <person name="Yamamoto D."/>
        </authorList>
    </citation>
    <scope>NUCLEOTIDE SEQUENCE [LARGE SCALE GENOMIC DNA]</scope>
    <source>
        <strain evidence="4 5">RF1</strain>
    </source>
</reference>
<keyword evidence="1" id="KW-0677">Repeat</keyword>
<evidence type="ECO:0000256" key="1">
    <source>
        <dbReference type="ARBA" id="ARBA00022737"/>
    </source>
</evidence>
<dbReference type="SMART" id="SM00028">
    <property type="entry name" value="TPR"/>
    <property type="match status" value="11"/>
</dbReference>
<sequence length="1234" mass="139683">MMSSKESKALIKDIRETIKLGKHADAIHKCQRLLKADPKSNAMGYLLLGAAYQNVDKAEAAQSLRKSIEFTEGPATVALQGLANCAPNAELPEIYDELVDLLPEKALDYWEKLFALASDVTVAPLCFKVLKKRAQNPDDSHYAKILEYLGRIWFAQDFEISEEDNALYTKTMEALLEISEPSVKSLLYKRYLKWLYKQRDYVACVRHACNMTVSHPKDVYGYEWICKTYCENRNQADNDAWQQELKLPIQAYAEQLLELNPNSNLALLIKAFDLYAQGQYVPARQFAVQAHQSHPTYKVSLELLAQIHMEFGAFKLALQLWQQLGQAHEVAVAQCLSYEKDETKLREAVKVLLGYDKSEPNVRALARCYFKLGETQLLKDLPLDALTRAEFLLSPAEAIQAIGSDESFEALLLCGKRQMKQKNYEEALSCMLRAARLRPHVAECFDYLGRLYPLATGDVARARKCYEKCISLNALAEEAVDALSFIYQQLGEEDLNEALLLNTLRYLSNDESIRLQYKLGLHFLQVKKWDNAIQCFRIAIKHDFRCMVYWESLGDAYAARGSYNSAIRVFQKILELSPVNCYALLQIAVIKTTIRMYSEAIEDFDALLKLNSNYLPGLRGAAEAHIGMANNLKSQNLYGRAKQHFQSAVGHLQSAFTQVEAQGMVWLWRLTASVFLQTAQLPASLANLDVAGSLAKREEAIAYLSRKDLLQLAQRFYLVALKLKQNTYLWYELALASYYSAIFIPEEATSHLETAAKVCKRAIKERSSRWQNWNLLGVINMHAEHENWPLAQHCFIQALNLDRKSFTTWTNLGVLYIKANDIRLANEAFKRAQQSSPIYANAWIGQAMVAELIGDQEEAFDLFRHCQQFDYHPEAALGFAYWVCEVLSDPIARAKPHNRHAIGHMYADVYALDAINWYVQNEESEASIAALTFQGFLCARKQLYHQAIKAFTRACQLCEPGAARDTLYTNLGYLYLKLDQPDQAVNALNTVSHATFKPIVGLALAYYRSGQLQESYSIYNSVLNNVAGQDDDKAATILVAMASMLYAFQGEADTKTLLYQCILTKNAPIQALYSSCALGVLHRDNELNRTVMSELRAYAFNEKYCVDISYLTAHYILTNEGALEALRYLQKRVRMFPRSEGIRKVLLKFLLDYFADDVSYRLATSNVGLGAITLGHTSLRNGIKASEEAETLIYASRAVIPVDKVCSLKLIQRAIKLNPTNQQARQMLATVSAH</sequence>
<keyword evidence="5" id="KW-1185">Reference proteome</keyword>
<dbReference type="Gene3D" id="1.25.40.10">
    <property type="entry name" value="Tetratricopeptide repeat domain"/>
    <property type="match status" value="6"/>
</dbReference>
<accession>A0AAU9G9H4</accession>
<dbReference type="PANTHER" id="PTHR15704:SF7">
    <property type="entry name" value="SUPERKILLER COMPLEX PROTEIN 3"/>
    <property type="match status" value="1"/>
</dbReference>
<evidence type="ECO:0000313" key="4">
    <source>
        <dbReference type="EMBL" id="BFG04386.1"/>
    </source>
</evidence>
<dbReference type="Proteomes" id="UP001500889">
    <property type="component" value="Chromosome E"/>
</dbReference>
<gene>
    <name evidence="4" type="ORF">DMAD_03372</name>
</gene>
<organism evidence="4 5">
    <name type="scientific">Drosophila madeirensis</name>
    <name type="common">Fruit fly</name>
    <dbReference type="NCBI Taxonomy" id="30013"/>
    <lineage>
        <taxon>Eukaryota</taxon>
        <taxon>Metazoa</taxon>
        <taxon>Ecdysozoa</taxon>
        <taxon>Arthropoda</taxon>
        <taxon>Hexapoda</taxon>
        <taxon>Insecta</taxon>
        <taxon>Pterygota</taxon>
        <taxon>Neoptera</taxon>
        <taxon>Endopterygota</taxon>
        <taxon>Diptera</taxon>
        <taxon>Brachycera</taxon>
        <taxon>Muscomorpha</taxon>
        <taxon>Ephydroidea</taxon>
        <taxon>Drosophilidae</taxon>
        <taxon>Drosophila</taxon>
        <taxon>Sophophora</taxon>
    </lineage>
</organism>
<dbReference type="PROSITE" id="PS50005">
    <property type="entry name" value="TPR"/>
    <property type="match status" value="2"/>
</dbReference>
<dbReference type="InterPro" id="IPR011990">
    <property type="entry name" value="TPR-like_helical_dom_sf"/>
</dbReference>
<dbReference type="InterPro" id="IPR039226">
    <property type="entry name" value="Ski3/TTC37"/>
</dbReference>
<keyword evidence="2 3" id="KW-0802">TPR repeat</keyword>
<dbReference type="AlphaFoldDB" id="A0AAU9G9H4"/>
<evidence type="ECO:0000256" key="2">
    <source>
        <dbReference type="ARBA" id="ARBA00022803"/>
    </source>
</evidence>
<evidence type="ECO:0000256" key="3">
    <source>
        <dbReference type="PROSITE-ProRule" id="PRU00339"/>
    </source>
</evidence>